<evidence type="ECO:0000313" key="1">
    <source>
        <dbReference type="EMBL" id="QRZ14693.1"/>
    </source>
</evidence>
<dbReference type="EMBL" id="CP070371">
    <property type="protein sequence ID" value="QRZ14693.1"/>
    <property type="molecule type" value="Genomic_DNA"/>
</dbReference>
<protein>
    <submittedName>
        <fullName evidence="1">Uncharacterized protein</fullName>
    </submittedName>
</protein>
<dbReference type="RefSeq" id="WP_205295665.1">
    <property type="nucleotide sequence ID" value="NZ_CP070371.1"/>
</dbReference>
<dbReference type="Proteomes" id="UP000663629">
    <property type="component" value="Chromosome 2"/>
</dbReference>
<name>A0ABX7JKF3_9RHOB</name>
<accession>A0ABX7JKF3</accession>
<evidence type="ECO:0000313" key="2">
    <source>
        <dbReference type="Proteomes" id="UP000663629"/>
    </source>
</evidence>
<reference evidence="1 2" key="1">
    <citation type="submission" date="2021-02" db="EMBL/GenBank/DDBJ databases">
        <title>Paracoccus methylovroum sp.nov., a new methanol and methylamine utilizing methylotrophic denitrifer.</title>
        <authorList>
            <person name="Timsy T."/>
            <person name="Behrendt U."/>
            <person name="Ulrich A."/>
            <person name="Spanner T."/>
            <person name="Foesel B.U."/>
            <person name="Horn M.A."/>
            <person name="Kolb S."/>
        </authorList>
    </citation>
    <scope>NUCLEOTIDE SEQUENCE [LARGE SCALE GENOMIC DNA]</scope>
    <source>
        <strain evidence="1 2">H4-D09</strain>
    </source>
</reference>
<gene>
    <name evidence="1" type="ORF">JWJ88_17160</name>
</gene>
<keyword evidence="2" id="KW-1185">Reference proteome</keyword>
<proteinExistence type="predicted"/>
<sequence length="204" mass="22217">MTTTPTVADLVAVNLLPCPFCGGPMEDRGYGAVHLDPQKCPIGDLAVDIARWNTRALSPAATEPAGEAEPVGCGLPCGYDCNGACFDPSQPSEAVAQGPDAVRHSFDGDGWLYSDHGNGSDWLKRAMLYPDAEPLYAAPPSPVTVETEDLHDFATHREAWRHALELCKDRSYDIADVTYWEHELRAFDRAFIALRALAGENRDD</sequence>
<organism evidence="1 2">
    <name type="scientific">Paracoccus methylovorus</name>
    <dbReference type="NCBI Taxonomy" id="2812658"/>
    <lineage>
        <taxon>Bacteria</taxon>
        <taxon>Pseudomonadati</taxon>
        <taxon>Pseudomonadota</taxon>
        <taxon>Alphaproteobacteria</taxon>
        <taxon>Rhodobacterales</taxon>
        <taxon>Paracoccaceae</taxon>
        <taxon>Paracoccus</taxon>
    </lineage>
</organism>